<evidence type="ECO:0000259" key="7">
    <source>
        <dbReference type="Pfam" id="PF08263"/>
    </source>
</evidence>
<dbReference type="Proteomes" id="UP000515121">
    <property type="component" value="Unplaced"/>
</dbReference>
<dbReference type="Pfam" id="PF00560">
    <property type="entry name" value="LRR_1"/>
    <property type="match status" value="1"/>
</dbReference>
<dbReference type="SUPFAM" id="SSF52058">
    <property type="entry name" value="L domain-like"/>
    <property type="match status" value="1"/>
</dbReference>
<evidence type="ECO:0000256" key="6">
    <source>
        <dbReference type="SAM" id="SignalP"/>
    </source>
</evidence>
<dbReference type="AlphaFoldDB" id="A0A6P5YNZ1"/>
<dbReference type="InterPro" id="IPR013210">
    <property type="entry name" value="LRR_N_plant-typ"/>
</dbReference>
<evidence type="ECO:0000256" key="3">
    <source>
        <dbReference type="ARBA" id="ARBA00022729"/>
    </source>
</evidence>
<dbReference type="Pfam" id="PF08263">
    <property type="entry name" value="LRRNT_2"/>
    <property type="match status" value="1"/>
</dbReference>
<dbReference type="PANTHER" id="PTHR48009">
    <property type="entry name" value="LEUCINE-RICH REPEAT (LRR) FAMILY PROTEIN"/>
    <property type="match status" value="1"/>
</dbReference>
<dbReference type="InterPro" id="IPR032675">
    <property type="entry name" value="LRR_dom_sf"/>
</dbReference>
<dbReference type="GeneID" id="111293542"/>
<feature type="signal peptide" evidence="6">
    <location>
        <begin position="1"/>
        <end position="23"/>
    </location>
</feature>
<reference evidence="9" key="1">
    <citation type="submission" date="2025-08" db="UniProtKB">
        <authorList>
            <consortium name="RefSeq"/>
        </authorList>
    </citation>
    <scope>IDENTIFICATION</scope>
    <source>
        <tissue evidence="9">Fruit stalk</tissue>
    </source>
</reference>
<proteinExistence type="predicted"/>
<dbReference type="InterPro" id="IPR053213">
    <property type="entry name" value="RLP29"/>
</dbReference>
<dbReference type="InterPro" id="IPR001611">
    <property type="entry name" value="Leu-rich_rpt"/>
</dbReference>
<evidence type="ECO:0000256" key="4">
    <source>
        <dbReference type="ARBA" id="ARBA00022737"/>
    </source>
</evidence>
<feature type="domain" description="Leucine-rich repeat-containing N-terminal plant-type" evidence="7">
    <location>
        <begin position="33"/>
        <end position="71"/>
    </location>
</feature>
<dbReference type="PANTHER" id="PTHR48009:SF16">
    <property type="entry name" value="LEUCINE-RICH REPEAT-CONTAINING N-TERMINAL PLANT-TYPE DOMAIN-CONTAINING PROTEIN"/>
    <property type="match status" value="1"/>
</dbReference>
<dbReference type="Gene3D" id="3.80.10.10">
    <property type="entry name" value="Ribonuclease Inhibitor"/>
    <property type="match status" value="1"/>
</dbReference>
<organism evidence="8 9">
    <name type="scientific">Durio zibethinus</name>
    <name type="common">Durian</name>
    <dbReference type="NCBI Taxonomy" id="66656"/>
    <lineage>
        <taxon>Eukaryota</taxon>
        <taxon>Viridiplantae</taxon>
        <taxon>Streptophyta</taxon>
        <taxon>Embryophyta</taxon>
        <taxon>Tracheophyta</taxon>
        <taxon>Spermatophyta</taxon>
        <taxon>Magnoliopsida</taxon>
        <taxon>eudicotyledons</taxon>
        <taxon>Gunneridae</taxon>
        <taxon>Pentapetalae</taxon>
        <taxon>rosids</taxon>
        <taxon>malvids</taxon>
        <taxon>Malvales</taxon>
        <taxon>Malvaceae</taxon>
        <taxon>Helicteroideae</taxon>
        <taxon>Durio</taxon>
    </lineage>
</organism>
<evidence type="ECO:0000313" key="9">
    <source>
        <dbReference type="RefSeq" id="XP_022741995.1"/>
    </source>
</evidence>
<evidence type="ECO:0000256" key="1">
    <source>
        <dbReference type="ARBA" id="ARBA00004370"/>
    </source>
</evidence>
<comment type="subcellular location">
    <subcellularLocation>
        <location evidence="1">Membrane</location>
    </subcellularLocation>
</comment>
<keyword evidence="3 6" id="KW-0732">Signal</keyword>
<name>A0A6P5YNZ1_DURZI</name>
<keyword evidence="5" id="KW-0472">Membrane</keyword>
<keyword evidence="8" id="KW-1185">Reference proteome</keyword>
<evidence type="ECO:0000256" key="2">
    <source>
        <dbReference type="ARBA" id="ARBA00022614"/>
    </source>
</evidence>
<dbReference type="GO" id="GO:0016020">
    <property type="term" value="C:membrane"/>
    <property type="evidence" value="ECO:0007669"/>
    <property type="project" value="UniProtKB-SubCell"/>
</dbReference>
<dbReference type="KEGG" id="dzi:111293542"/>
<accession>A0A6P5YNZ1</accession>
<dbReference type="RefSeq" id="XP_022741995.1">
    <property type="nucleotide sequence ID" value="XM_022886260.1"/>
</dbReference>
<keyword evidence="2" id="KW-0433">Leucine-rich repeat</keyword>
<sequence>MASFIIPFKALFFLIVALHQSSSVFSSSSSIAANETETLLKWKASLDNNTQTLLSSWVGGNHCNWVGITCDMAGTITNLSLPDHLLNLKGKIPPEIGVLSNLEHLNLASNNLSGPIPNQLGECSKLLDLNLSKNKLGESIPLSVSYINGLRNLDLSQNLLYWGDTTTACKITFLGNIGPFSQYA</sequence>
<dbReference type="FunFam" id="3.80.10.10:FF:000400">
    <property type="entry name" value="Nuclear pore complex protein NUP107"/>
    <property type="match status" value="1"/>
</dbReference>
<feature type="chain" id="PRO_5027784803" evidence="6">
    <location>
        <begin position="24"/>
        <end position="184"/>
    </location>
</feature>
<dbReference type="OrthoDB" id="1935138at2759"/>
<protein>
    <submittedName>
        <fullName evidence="9">LRR receptor-like serine/threonine-protein kinase FLS2</fullName>
    </submittedName>
</protein>
<evidence type="ECO:0000256" key="5">
    <source>
        <dbReference type="ARBA" id="ARBA00023136"/>
    </source>
</evidence>
<gene>
    <name evidence="9" type="primary">LOC111293542</name>
</gene>
<keyword evidence="4" id="KW-0677">Repeat</keyword>
<evidence type="ECO:0000313" key="8">
    <source>
        <dbReference type="Proteomes" id="UP000515121"/>
    </source>
</evidence>